<evidence type="ECO:0000256" key="12">
    <source>
        <dbReference type="PIRNR" id="PIRNR003097"/>
    </source>
</evidence>
<evidence type="ECO:0000313" key="17">
    <source>
        <dbReference type="Proteomes" id="UP000605201"/>
    </source>
</evidence>
<dbReference type="GO" id="GO:0005886">
    <property type="term" value="C:plasma membrane"/>
    <property type="evidence" value="ECO:0007669"/>
    <property type="project" value="UniProtKB-SubCell"/>
</dbReference>
<name>A0A8J6NVH9_9BACT</name>
<feature type="domain" description="ABC3 transporter permease C-terminal" evidence="14">
    <location>
        <begin position="174"/>
        <end position="291"/>
    </location>
</feature>
<dbReference type="GO" id="GO:0051301">
    <property type="term" value="P:cell division"/>
    <property type="evidence" value="ECO:0007669"/>
    <property type="project" value="UniProtKB-KW"/>
</dbReference>
<feature type="transmembrane region" description="Helical" evidence="13">
    <location>
        <begin position="172"/>
        <end position="195"/>
    </location>
</feature>
<evidence type="ECO:0000256" key="6">
    <source>
        <dbReference type="ARBA" id="ARBA00022519"/>
    </source>
</evidence>
<feature type="transmembrane region" description="Helical" evidence="13">
    <location>
        <begin position="20"/>
        <end position="41"/>
    </location>
</feature>
<keyword evidence="6" id="KW-0997">Cell inner membrane</keyword>
<dbReference type="PANTHER" id="PTHR47755:SF1">
    <property type="entry name" value="CELL DIVISION PROTEIN FTSX"/>
    <property type="match status" value="1"/>
</dbReference>
<comment type="caution">
    <text evidence="16">The sequence shown here is derived from an EMBL/GenBank/DDBJ whole genome shotgun (WGS) entry which is preliminary data.</text>
</comment>
<evidence type="ECO:0000256" key="1">
    <source>
        <dbReference type="ARBA" id="ARBA00004429"/>
    </source>
</evidence>
<keyword evidence="7 12" id="KW-0132">Cell division</keyword>
<feature type="transmembrane region" description="Helical" evidence="13">
    <location>
        <begin position="216"/>
        <end position="244"/>
    </location>
</feature>
<dbReference type="Pfam" id="PF18075">
    <property type="entry name" value="FtsX_ECD"/>
    <property type="match status" value="1"/>
</dbReference>
<keyword evidence="8 13" id="KW-0812">Transmembrane</keyword>
<comment type="subunit">
    <text evidence="3">Forms a membrane-associated complex with FtsE.</text>
</comment>
<comment type="similarity">
    <text evidence="2 12">Belongs to the ABC-4 integral membrane protein family. FtsX subfamily.</text>
</comment>
<evidence type="ECO:0000256" key="8">
    <source>
        <dbReference type="ARBA" id="ARBA00022692"/>
    </source>
</evidence>
<keyword evidence="5 12" id="KW-1003">Cell membrane</keyword>
<evidence type="ECO:0000256" key="9">
    <source>
        <dbReference type="ARBA" id="ARBA00022989"/>
    </source>
</evidence>
<feature type="domain" description="FtsX extracellular" evidence="15">
    <location>
        <begin position="54"/>
        <end position="150"/>
    </location>
</feature>
<evidence type="ECO:0000256" key="5">
    <source>
        <dbReference type="ARBA" id="ARBA00022475"/>
    </source>
</evidence>
<keyword evidence="10 12" id="KW-0472">Membrane</keyword>
<organism evidence="16 17">
    <name type="scientific">Candidatus Desulfatibia vada</name>
    <dbReference type="NCBI Taxonomy" id="2841696"/>
    <lineage>
        <taxon>Bacteria</taxon>
        <taxon>Pseudomonadati</taxon>
        <taxon>Thermodesulfobacteriota</taxon>
        <taxon>Desulfobacteria</taxon>
        <taxon>Desulfobacterales</taxon>
        <taxon>Desulfobacterales incertae sedis</taxon>
        <taxon>Candidatus Desulfatibia</taxon>
    </lineage>
</organism>
<evidence type="ECO:0000259" key="15">
    <source>
        <dbReference type="Pfam" id="PF18075"/>
    </source>
</evidence>
<dbReference type="PIRSF" id="PIRSF003097">
    <property type="entry name" value="FtsX"/>
    <property type="match status" value="1"/>
</dbReference>
<dbReference type="InterPro" id="IPR047590">
    <property type="entry name" value="FtsX_proteobact-type"/>
</dbReference>
<dbReference type="Proteomes" id="UP000605201">
    <property type="component" value="Unassembled WGS sequence"/>
</dbReference>
<evidence type="ECO:0000256" key="11">
    <source>
        <dbReference type="ARBA" id="ARBA00023306"/>
    </source>
</evidence>
<dbReference type="InterPro" id="IPR040690">
    <property type="entry name" value="FtsX_ECD"/>
</dbReference>
<evidence type="ECO:0000256" key="3">
    <source>
        <dbReference type="ARBA" id="ARBA00011160"/>
    </source>
</evidence>
<evidence type="ECO:0000256" key="7">
    <source>
        <dbReference type="ARBA" id="ARBA00022618"/>
    </source>
</evidence>
<protein>
    <recommendedName>
        <fullName evidence="4 12">Cell division protein FtsX</fullName>
    </recommendedName>
</protein>
<dbReference type="NCBIfam" id="TIGR00439">
    <property type="entry name" value="FtsX_Gneg"/>
    <property type="match status" value="1"/>
</dbReference>
<reference evidence="16 17" key="1">
    <citation type="submission" date="2020-08" db="EMBL/GenBank/DDBJ databases">
        <title>Bridging the membrane lipid divide: bacteria of the FCB group superphylum have the potential to synthesize archaeal ether lipids.</title>
        <authorList>
            <person name="Villanueva L."/>
            <person name="Von Meijenfeldt F.A.B."/>
            <person name="Westbye A.B."/>
            <person name="Yadav S."/>
            <person name="Hopmans E.C."/>
            <person name="Dutilh B.E."/>
            <person name="Sinninghe Damste J.S."/>
        </authorList>
    </citation>
    <scope>NUCLEOTIDE SEQUENCE [LARGE SCALE GENOMIC DNA]</scope>
    <source>
        <strain evidence="16">NIOZ-UU17</strain>
    </source>
</reference>
<accession>A0A8J6NVH9</accession>
<proteinExistence type="inferred from homology"/>
<keyword evidence="11 12" id="KW-0131">Cell cycle</keyword>
<evidence type="ECO:0000256" key="2">
    <source>
        <dbReference type="ARBA" id="ARBA00007379"/>
    </source>
</evidence>
<dbReference type="PANTHER" id="PTHR47755">
    <property type="entry name" value="CELL DIVISION PROTEIN FTSX"/>
    <property type="match status" value="1"/>
</dbReference>
<evidence type="ECO:0000256" key="13">
    <source>
        <dbReference type="SAM" id="Phobius"/>
    </source>
</evidence>
<dbReference type="AlphaFoldDB" id="A0A8J6NVH9"/>
<evidence type="ECO:0000256" key="10">
    <source>
        <dbReference type="ARBA" id="ARBA00023136"/>
    </source>
</evidence>
<dbReference type="GO" id="GO:0032153">
    <property type="term" value="C:cell division site"/>
    <property type="evidence" value="ECO:0007669"/>
    <property type="project" value="TreeGrafter"/>
</dbReference>
<keyword evidence="9 13" id="KW-1133">Transmembrane helix</keyword>
<gene>
    <name evidence="16" type="ORF">H8D96_15440</name>
</gene>
<sequence length="292" mass="32894">MILQYKRAIQDILDHKFLNVVTIITIAISILIVSAFALFFVNASDIISSWQKGVRIMAYLRPNIPHADIGALQLKIQDFYGVQNVKFISKEEGLQMLKDQMKRQPSLFVDLKENPLPDAFAIRMIPTSKNQEKIEGLTTRLEALPEINDVEYGHRWLARFTNIFNLFKLTGFALGGLFSVAAVFIVANTIRLVLYTRREEVEIMRLVGAADSFIKAPFYIEGIIQGALGGTIGLAVLFVTFLIVSSNVQQSFALDFFTVRFLSIKVYGTIIFCSTCVGWLGCYLSLKQFLKS</sequence>
<evidence type="ECO:0000313" key="16">
    <source>
        <dbReference type="EMBL" id="MBC8433303.1"/>
    </source>
</evidence>
<dbReference type="Pfam" id="PF02687">
    <property type="entry name" value="FtsX"/>
    <property type="match status" value="1"/>
</dbReference>
<comment type="subcellular location">
    <subcellularLocation>
        <location evidence="1">Cell inner membrane</location>
        <topology evidence="1">Multi-pass membrane protein</topology>
    </subcellularLocation>
</comment>
<evidence type="ECO:0000259" key="14">
    <source>
        <dbReference type="Pfam" id="PF02687"/>
    </source>
</evidence>
<evidence type="ECO:0000256" key="4">
    <source>
        <dbReference type="ARBA" id="ARBA00021907"/>
    </source>
</evidence>
<dbReference type="InterPro" id="IPR004513">
    <property type="entry name" value="FtsX"/>
</dbReference>
<dbReference type="InterPro" id="IPR003838">
    <property type="entry name" value="ABC3_permease_C"/>
</dbReference>
<dbReference type="EMBL" id="JACNIG010000289">
    <property type="protein sequence ID" value="MBC8433303.1"/>
    <property type="molecule type" value="Genomic_DNA"/>
</dbReference>
<dbReference type="Gene3D" id="3.30.70.3040">
    <property type="match status" value="1"/>
</dbReference>
<feature type="transmembrane region" description="Helical" evidence="13">
    <location>
        <begin position="264"/>
        <end position="286"/>
    </location>
</feature>